<accession>A0A0M7BE91</accession>
<gene>
    <name evidence="2" type="ORF">JSE7799_03446</name>
</gene>
<dbReference type="EMBL" id="CYPR01000228">
    <property type="protein sequence ID" value="CUH40711.1"/>
    <property type="molecule type" value="Genomic_DNA"/>
</dbReference>
<feature type="transmembrane region" description="Helical" evidence="1">
    <location>
        <begin position="61"/>
        <end position="84"/>
    </location>
</feature>
<keyword evidence="3" id="KW-1185">Reference proteome</keyword>
<organism evidence="2 3">
    <name type="scientific">Jannaschia seosinensis</name>
    <dbReference type="NCBI Taxonomy" id="313367"/>
    <lineage>
        <taxon>Bacteria</taxon>
        <taxon>Pseudomonadati</taxon>
        <taxon>Pseudomonadota</taxon>
        <taxon>Alphaproteobacteria</taxon>
        <taxon>Rhodobacterales</taxon>
        <taxon>Roseobacteraceae</taxon>
        <taxon>Jannaschia</taxon>
    </lineage>
</organism>
<evidence type="ECO:0000256" key="1">
    <source>
        <dbReference type="SAM" id="Phobius"/>
    </source>
</evidence>
<feature type="transmembrane region" description="Helical" evidence="1">
    <location>
        <begin position="142"/>
        <end position="166"/>
    </location>
</feature>
<feature type="transmembrane region" description="Helical" evidence="1">
    <location>
        <begin position="225"/>
        <end position="245"/>
    </location>
</feature>
<feature type="transmembrane region" description="Helical" evidence="1">
    <location>
        <begin position="187"/>
        <end position="205"/>
    </location>
</feature>
<dbReference type="AlphaFoldDB" id="A0A0M7BE91"/>
<keyword evidence="1" id="KW-0472">Membrane</keyword>
<evidence type="ECO:0000313" key="3">
    <source>
        <dbReference type="Proteomes" id="UP000049455"/>
    </source>
</evidence>
<feature type="transmembrane region" description="Helical" evidence="1">
    <location>
        <begin position="114"/>
        <end position="136"/>
    </location>
</feature>
<dbReference type="STRING" id="313367.JSE7799_03446"/>
<dbReference type="OrthoDB" id="7704812at2"/>
<evidence type="ECO:0000313" key="2">
    <source>
        <dbReference type="EMBL" id="CUH40711.1"/>
    </source>
</evidence>
<name>A0A0M7BE91_9RHOB</name>
<dbReference type="RefSeq" id="WP_055664711.1">
    <property type="nucleotide sequence ID" value="NZ_CYPR01000228.1"/>
</dbReference>
<feature type="transmembrane region" description="Helical" evidence="1">
    <location>
        <begin position="20"/>
        <end position="41"/>
    </location>
</feature>
<protein>
    <submittedName>
        <fullName evidence="2">Uncharacterized protein</fullName>
    </submittedName>
</protein>
<keyword evidence="1" id="KW-0812">Transmembrane</keyword>
<sequence>MLGWVLFKDAITTILARLDVALRMSVLPYGLAAATTVWLRLAYPDLVGVADFGMEMSPPAGFAWLVILDLCANVLALLWISVGWHRYVLLGERPTGWAPPFHGGRILGYLGRSLMVGAVALLIGLAVVVGLSVFLVPLGGPSMMPAVVAGGFLAGVVFFYRMGLLLPAFAVDARMSLNEALAATKGRATAIAVLALLSFGLVYGLQLPLVVEGYRGLITILYEIVMGWIVLITGAGVLTSLYASFEGRSDD</sequence>
<proteinExistence type="predicted"/>
<reference evidence="2 3" key="1">
    <citation type="submission" date="2015-09" db="EMBL/GenBank/DDBJ databases">
        <authorList>
            <person name="Jackson K.R."/>
            <person name="Lunt B.L."/>
            <person name="Fisher J.N.B."/>
            <person name="Gardner A.V."/>
            <person name="Bailey M.E."/>
            <person name="Deus L.M."/>
            <person name="Earl A.S."/>
            <person name="Gibby P.D."/>
            <person name="Hartmann K.A."/>
            <person name="Liu J.E."/>
            <person name="Manci A.M."/>
            <person name="Nielsen D.A."/>
            <person name="Solomon M.B."/>
            <person name="Breakwell D.P."/>
            <person name="Burnett S.H."/>
            <person name="Grose J.H."/>
        </authorList>
    </citation>
    <scope>NUCLEOTIDE SEQUENCE [LARGE SCALE GENOMIC DNA]</scope>
    <source>
        <strain evidence="2 3">CECT 7799</strain>
    </source>
</reference>
<keyword evidence="1" id="KW-1133">Transmembrane helix</keyword>
<dbReference type="Proteomes" id="UP000049455">
    <property type="component" value="Unassembled WGS sequence"/>
</dbReference>